<evidence type="ECO:0000256" key="2">
    <source>
        <dbReference type="ARBA" id="ARBA00007814"/>
    </source>
</evidence>
<keyword evidence="5" id="KW-0694">RNA-binding</keyword>
<dbReference type="SUPFAM" id="SSF140864">
    <property type="entry name" value="TROVE domain-like"/>
    <property type="match status" value="1"/>
</dbReference>
<proteinExistence type="inferred from homology"/>
<dbReference type="PANTHER" id="PTHR14202:SF0">
    <property type="entry name" value="RNA-BINDING PROTEIN RO60"/>
    <property type="match status" value="1"/>
</dbReference>
<keyword evidence="6" id="KW-0687">Ribonucleoprotein</keyword>
<evidence type="ECO:0000256" key="1">
    <source>
        <dbReference type="ARBA" id="ARBA00004496"/>
    </source>
</evidence>
<sequence>MANKTLFSSIRGRLTPSADSFNEAGGLAYARTSKQALAQLAATGCLGSTFYITADQQLDTVLEHCEKVEPEFIARLALYARGKGHMKDMPALLCAVLSVKSPGLLAEVFDRVIDSPKMLRNFVQIMRSGVVGRKSLGSLPKRLILQWLESRSDTQLFIGSVGNDPSLADVLRMVHPKPTTKSREALYGYLIGREHNNDALPELMQQYEKFKRNTNPGKVAVPDVPFQMLTSLPLTEKDWRQIARTASWQMTRMNLNTFLRHGVFESSEVANLVANRLRNPRLVEKARVFPYQLLVAYTNANQAVPHEVRDALQDAMELAIKNVPRVDCKVYVCPDVSGSMHSAVTGFRQGSTSAVRCLDVAALVAATILRKNPSAEVIPFKEQVVNIRLNARDTVLTNAERISRVSPGGTNCSAPLAELNRRRAKGDLVIFVSDNESWVDSPNYGWCGGGRTETMNQWSKFKARNPHARMVCIDIQPHTTTQAKEREDIVNVGGFSDQVFKLLADVAAGKHSVDHWVREIESERL</sequence>
<reference evidence="8 9" key="1">
    <citation type="submission" date="2019-02" db="EMBL/GenBank/DDBJ databases">
        <title>Deep-cultivation of Planctomycetes and their phenomic and genomic characterization uncovers novel biology.</title>
        <authorList>
            <person name="Wiegand S."/>
            <person name="Jogler M."/>
            <person name="Boedeker C."/>
            <person name="Pinto D."/>
            <person name="Vollmers J."/>
            <person name="Rivas-Marin E."/>
            <person name="Kohn T."/>
            <person name="Peeters S.H."/>
            <person name="Heuer A."/>
            <person name="Rast P."/>
            <person name="Oberbeckmann S."/>
            <person name="Bunk B."/>
            <person name="Jeske O."/>
            <person name="Meyerdierks A."/>
            <person name="Storesund J.E."/>
            <person name="Kallscheuer N."/>
            <person name="Luecker S."/>
            <person name="Lage O.M."/>
            <person name="Pohl T."/>
            <person name="Merkel B.J."/>
            <person name="Hornburger P."/>
            <person name="Mueller R.-W."/>
            <person name="Bruemmer F."/>
            <person name="Labrenz M."/>
            <person name="Spormann A.M."/>
            <person name="Op den Camp H."/>
            <person name="Overmann J."/>
            <person name="Amann R."/>
            <person name="Jetten M.S.M."/>
            <person name="Mascher T."/>
            <person name="Medema M.H."/>
            <person name="Devos D.P."/>
            <person name="Kaster A.-K."/>
            <person name="Ovreas L."/>
            <person name="Rohde M."/>
            <person name="Galperin M.Y."/>
            <person name="Jogler C."/>
        </authorList>
    </citation>
    <scope>NUCLEOTIDE SEQUENCE [LARGE SCALE GENOMIC DNA]</scope>
    <source>
        <strain evidence="8 9">HG15A2</strain>
    </source>
</reference>
<comment type="similarity">
    <text evidence="2">Belongs to the Ro 60 kDa family.</text>
</comment>
<dbReference type="GO" id="GO:0005737">
    <property type="term" value="C:cytoplasm"/>
    <property type="evidence" value="ECO:0007669"/>
    <property type="project" value="UniProtKB-SubCell"/>
</dbReference>
<dbReference type="Pfam" id="PF05731">
    <property type="entry name" value="TROVE"/>
    <property type="match status" value="1"/>
</dbReference>
<dbReference type="RefSeq" id="WP_145060490.1">
    <property type="nucleotide sequence ID" value="NZ_CP036263.1"/>
</dbReference>
<evidence type="ECO:0000256" key="6">
    <source>
        <dbReference type="ARBA" id="ARBA00023274"/>
    </source>
</evidence>
<dbReference type="Proteomes" id="UP000319852">
    <property type="component" value="Chromosome"/>
</dbReference>
<dbReference type="InterPro" id="IPR036465">
    <property type="entry name" value="vWFA_dom_sf"/>
</dbReference>
<evidence type="ECO:0000256" key="3">
    <source>
        <dbReference type="ARBA" id="ARBA00022490"/>
    </source>
</evidence>
<keyword evidence="9" id="KW-1185">Reference proteome</keyword>
<name>A0A517MWJ1_9BACT</name>
<evidence type="ECO:0000259" key="7">
    <source>
        <dbReference type="PROSITE" id="PS50988"/>
    </source>
</evidence>
<protein>
    <recommendedName>
        <fullName evidence="7">TROVE domain-containing protein</fullName>
    </recommendedName>
</protein>
<dbReference type="KEGG" id="amob:HG15A2_25610"/>
<dbReference type="PROSITE" id="PS50988">
    <property type="entry name" value="TROVE"/>
    <property type="match status" value="1"/>
</dbReference>
<gene>
    <name evidence="8" type="ORF">HG15A2_25610</name>
</gene>
<dbReference type="OrthoDB" id="208855at2"/>
<dbReference type="InterPro" id="IPR056800">
    <property type="entry name" value="vWA_Ro60"/>
</dbReference>
<accession>A0A517MWJ1</accession>
<dbReference type="InterPro" id="IPR008858">
    <property type="entry name" value="TROVE_dom"/>
</dbReference>
<dbReference type="GO" id="GO:0046872">
    <property type="term" value="F:metal ion binding"/>
    <property type="evidence" value="ECO:0007669"/>
    <property type="project" value="UniProtKB-KW"/>
</dbReference>
<dbReference type="InterPro" id="IPR037214">
    <property type="entry name" value="TROVE_dom_sf"/>
</dbReference>
<evidence type="ECO:0000313" key="9">
    <source>
        <dbReference type="Proteomes" id="UP000319852"/>
    </source>
</evidence>
<dbReference type="PANTHER" id="PTHR14202">
    <property type="entry name" value="60 KDA RIBONUCLEOPROTEIN SSA/RO"/>
    <property type="match status" value="1"/>
</dbReference>
<evidence type="ECO:0000313" key="8">
    <source>
        <dbReference type="EMBL" id="QDS99239.1"/>
    </source>
</evidence>
<dbReference type="Gene3D" id="3.40.50.410">
    <property type="entry name" value="von Willebrand factor, type A domain"/>
    <property type="match status" value="1"/>
</dbReference>
<comment type="subcellular location">
    <subcellularLocation>
        <location evidence="1">Cytoplasm</location>
    </subcellularLocation>
</comment>
<keyword evidence="3" id="KW-0963">Cytoplasm</keyword>
<dbReference type="InterPro" id="IPR040322">
    <property type="entry name" value="TROVE2"/>
</dbReference>
<dbReference type="GO" id="GO:1990904">
    <property type="term" value="C:ribonucleoprotein complex"/>
    <property type="evidence" value="ECO:0007669"/>
    <property type="project" value="UniProtKB-KW"/>
</dbReference>
<dbReference type="GO" id="GO:0003723">
    <property type="term" value="F:RNA binding"/>
    <property type="evidence" value="ECO:0007669"/>
    <property type="project" value="UniProtKB-KW"/>
</dbReference>
<evidence type="ECO:0000256" key="4">
    <source>
        <dbReference type="ARBA" id="ARBA00022723"/>
    </source>
</evidence>
<keyword evidence="4" id="KW-0479">Metal-binding</keyword>
<dbReference type="Pfam" id="PF25045">
    <property type="entry name" value="vWA_Ro60"/>
    <property type="match status" value="1"/>
</dbReference>
<dbReference type="AlphaFoldDB" id="A0A517MWJ1"/>
<evidence type="ECO:0000256" key="5">
    <source>
        <dbReference type="ARBA" id="ARBA00022884"/>
    </source>
</evidence>
<dbReference type="EMBL" id="CP036263">
    <property type="protein sequence ID" value="QDS99239.1"/>
    <property type="molecule type" value="Genomic_DNA"/>
</dbReference>
<organism evidence="8 9">
    <name type="scientific">Adhaeretor mobilis</name>
    <dbReference type="NCBI Taxonomy" id="1930276"/>
    <lineage>
        <taxon>Bacteria</taxon>
        <taxon>Pseudomonadati</taxon>
        <taxon>Planctomycetota</taxon>
        <taxon>Planctomycetia</taxon>
        <taxon>Pirellulales</taxon>
        <taxon>Lacipirellulaceae</taxon>
        <taxon>Adhaeretor</taxon>
    </lineage>
</organism>
<feature type="domain" description="TROVE" evidence="7">
    <location>
        <begin position="20"/>
        <end position="328"/>
    </location>
</feature>
<dbReference type="SUPFAM" id="SSF53300">
    <property type="entry name" value="vWA-like"/>
    <property type="match status" value="1"/>
</dbReference>